<keyword evidence="11" id="KW-0443">Lipid metabolism</keyword>
<keyword evidence="19" id="KW-1185">Reference proteome</keyword>
<feature type="compositionally biased region" description="Pro residues" evidence="15">
    <location>
        <begin position="895"/>
        <end position="913"/>
    </location>
</feature>
<dbReference type="InterPro" id="IPR002921">
    <property type="entry name" value="Fungal_lipase-type"/>
</dbReference>
<feature type="region of interest" description="Disordered" evidence="15">
    <location>
        <begin position="310"/>
        <end position="335"/>
    </location>
</feature>
<dbReference type="PANTHER" id="PTHR45792">
    <property type="entry name" value="DIACYLGLYCEROL LIPASE HOMOLOG-RELATED"/>
    <property type="match status" value="1"/>
</dbReference>
<comment type="cofactor">
    <cofactor evidence="1">
        <name>Ca(2+)</name>
        <dbReference type="ChEBI" id="CHEBI:29108"/>
    </cofactor>
</comment>
<feature type="compositionally biased region" description="Low complexity" evidence="15">
    <location>
        <begin position="860"/>
        <end position="875"/>
    </location>
</feature>
<evidence type="ECO:0000256" key="15">
    <source>
        <dbReference type="SAM" id="MobiDB-lite"/>
    </source>
</evidence>
<evidence type="ECO:0000256" key="6">
    <source>
        <dbReference type="ARBA" id="ARBA00022723"/>
    </source>
</evidence>
<keyword evidence="12 16" id="KW-0472">Membrane</keyword>
<evidence type="ECO:0000256" key="3">
    <source>
        <dbReference type="ARBA" id="ARBA00022475"/>
    </source>
</evidence>
<evidence type="ECO:0000256" key="4">
    <source>
        <dbReference type="ARBA" id="ARBA00022553"/>
    </source>
</evidence>
<feature type="region of interest" description="Disordered" evidence="15">
    <location>
        <begin position="1043"/>
        <end position="1093"/>
    </location>
</feature>
<comment type="catalytic activity">
    <reaction evidence="13">
        <text>a 1,2-diacyl-sn-glycerol + H2O = a 2-acylglycerol + a fatty acid + H(+)</text>
        <dbReference type="Rhea" id="RHEA:33275"/>
        <dbReference type="ChEBI" id="CHEBI:15377"/>
        <dbReference type="ChEBI" id="CHEBI:15378"/>
        <dbReference type="ChEBI" id="CHEBI:17389"/>
        <dbReference type="ChEBI" id="CHEBI:17815"/>
        <dbReference type="ChEBI" id="CHEBI:28868"/>
        <dbReference type="EC" id="3.1.1.116"/>
    </reaction>
    <physiologicalReaction direction="left-to-right" evidence="13">
        <dbReference type="Rhea" id="RHEA:33276"/>
    </physiologicalReaction>
</comment>
<evidence type="ECO:0000256" key="5">
    <source>
        <dbReference type="ARBA" id="ARBA00022692"/>
    </source>
</evidence>
<evidence type="ECO:0000256" key="12">
    <source>
        <dbReference type="ARBA" id="ARBA00023136"/>
    </source>
</evidence>
<evidence type="ECO:0000256" key="7">
    <source>
        <dbReference type="ARBA" id="ARBA00022801"/>
    </source>
</evidence>
<feature type="region of interest" description="Disordered" evidence="15">
    <location>
        <begin position="895"/>
        <end position="929"/>
    </location>
</feature>
<proteinExistence type="predicted"/>
<evidence type="ECO:0000313" key="18">
    <source>
        <dbReference type="EMBL" id="CAK8988916.1"/>
    </source>
</evidence>
<evidence type="ECO:0000313" key="19">
    <source>
        <dbReference type="Proteomes" id="UP001642484"/>
    </source>
</evidence>
<keyword evidence="7" id="KW-0378">Hydrolase</keyword>
<evidence type="ECO:0000256" key="16">
    <source>
        <dbReference type="SAM" id="Phobius"/>
    </source>
</evidence>
<dbReference type="Pfam" id="PF01764">
    <property type="entry name" value="Lipase_3"/>
    <property type="match status" value="1"/>
</dbReference>
<evidence type="ECO:0000256" key="10">
    <source>
        <dbReference type="ARBA" id="ARBA00022989"/>
    </source>
</evidence>
<sequence>MVINRCRFGSPMTFGLGRREAETEEERLRPVLAMLGGSLEVLCSDMDNDKQINDPLCPRFLLALDEVNDELILCIRGTQTLSDLFADLIGDTEAFLGGQAHAGILHSAQRVFTKILEPLKRGLTQLSSKSPRLVLVGHSLGAGVCQLLAMLLRSKGSAHWTLPEAIPLRCFLFAPPPVFGREPPVSRWVSLQRLFSGPGQKAFEEVQQASVAFAINFDIIPRTSLHNGYKLFQEARLLDDAVTWRKAEVLRRISQSDDKAQVALATELQELMHLLAQRRAAPGNPYPAQHAVAKHLFPLMLVPGGTSVFQHRRSTDPGEAPPEAAEAAPVNPRERGGWLQKRSEHLKQWRHRFAWIEGGELRFAAKPEDPVRSFVKLTADCTSVMVLGDPGDTGGDSSRRRAAVLHRGSSVDTGRRASLGDLKSFATSWAFKVQTSASWSGVAYDATAAALPRVESCEAIEVILCAESDAWVGAESEAQERLIAVLALGLQAAALGRGIYLAWKSRSWFCAGLRGIVSKSRDAFRTSRDADEAQRIESEVRQRKLQFAQWLFAALLCLALVILYTLQWRLRRGFRSTEMQRMVFWCVLAGAMPMTLRLYVPQMLSASSLNGWYVFSMILCFVCLTPLGTKAQQVVGFSFFWITFLRVPASSFAPRMSLVLLSNLAISILVCVRYSAVTPANGRDAALFIEISGSVFAIFAWLAVQVALTSKVEQQIDHTKLATELNAAKSLLRMTCDAVVELGEDLCLTEDSPELSILLLRGAGSGTLKGVPIIDLMASGEAERVTELLSSSAALDAPVDGTPQPYVANVFNTQLQDSCGSKFSTEVFHVRYKKLDGDCGHLIGLRDFTDQGALATRGGASPSPSASAAASPAVSLQPDAAASSRMAAEEILRLPGPPQVPQVPQPVPQPVPQQVPQAGEAATSASSGSDSQNLMLLELDMETMIFSAASCGLGFMAGRSLREASNEEGIDLLTQTASQVLSLERKGLLTAHFFPFGNLELRWGTSILHRSLIHGTMEILRSTSGGLRLVLCFSWPSGPRAIRRSTRESREGSPRHRESRDGRDERRGHGFNRQRLPTGRTGTAATGVGHSSL</sequence>
<feature type="compositionally biased region" description="Basic and acidic residues" evidence="15">
    <location>
        <begin position="1045"/>
        <end position="1068"/>
    </location>
</feature>
<keyword evidence="3" id="KW-1003">Cell membrane</keyword>
<evidence type="ECO:0000256" key="2">
    <source>
        <dbReference type="ARBA" id="ARBA00004651"/>
    </source>
</evidence>
<dbReference type="Proteomes" id="UP001642484">
    <property type="component" value="Unassembled WGS sequence"/>
</dbReference>
<accession>A0ABP0HFB4</accession>
<name>A0ABP0HFB4_9DINO</name>
<dbReference type="InterPro" id="IPR029058">
    <property type="entry name" value="AB_hydrolase_fold"/>
</dbReference>
<feature type="transmembrane region" description="Helical" evidence="16">
    <location>
        <begin position="687"/>
        <end position="708"/>
    </location>
</feature>
<feature type="transmembrane region" description="Helical" evidence="16">
    <location>
        <begin position="658"/>
        <end position="675"/>
    </location>
</feature>
<dbReference type="EMBL" id="CAXAMN010000481">
    <property type="protein sequence ID" value="CAK8988916.1"/>
    <property type="molecule type" value="Genomic_DNA"/>
</dbReference>
<evidence type="ECO:0000256" key="9">
    <source>
        <dbReference type="ARBA" id="ARBA00022963"/>
    </source>
</evidence>
<keyword evidence="9" id="KW-0442">Lipid degradation</keyword>
<evidence type="ECO:0000256" key="11">
    <source>
        <dbReference type="ARBA" id="ARBA00023098"/>
    </source>
</evidence>
<keyword evidence="8" id="KW-0106">Calcium</keyword>
<evidence type="ECO:0000259" key="17">
    <source>
        <dbReference type="Pfam" id="PF01764"/>
    </source>
</evidence>
<comment type="caution">
    <text evidence="18">The sequence shown here is derived from an EMBL/GenBank/DDBJ whole genome shotgun (WGS) entry which is preliminary data.</text>
</comment>
<feature type="compositionally biased region" description="Low complexity" evidence="15">
    <location>
        <begin position="914"/>
        <end position="929"/>
    </location>
</feature>
<keyword evidence="6" id="KW-0479">Metal-binding</keyword>
<dbReference type="SUPFAM" id="SSF53474">
    <property type="entry name" value="alpha/beta-Hydrolases"/>
    <property type="match status" value="1"/>
</dbReference>
<feature type="transmembrane region" description="Helical" evidence="16">
    <location>
        <begin position="582"/>
        <end position="599"/>
    </location>
</feature>
<keyword evidence="4" id="KW-0597">Phosphoprotein</keyword>
<dbReference type="EC" id="3.1.1.116" evidence="14"/>
<evidence type="ECO:0000256" key="14">
    <source>
        <dbReference type="ARBA" id="ARBA00026104"/>
    </source>
</evidence>
<feature type="compositionally biased region" description="Low complexity" evidence="15">
    <location>
        <begin position="1078"/>
        <end position="1093"/>
    </location>
</feature>
<evidence type="ECO:0000256" key="13">
    <source>
        <dbReference type="ARBA" id="ARBA00024531"/>
    </source>
</evidence>
<comment type="subcellular location">
    <subcellularLocation>
        <location evidence="2">Cell membrane</location>
        <topology evidence="2">Multi-pass membrane protein</topology>
    </subcellularLocation>
</comment>
<feature type="transmembrane region" description="Helical" evidence="16">
    <location>
        <begin position="547"/>
        <end position="570"/>
    </location>
</feature>
<dbReference type="SUPFAM" id="SSF50729">
    <property type="entry name" value="PH domain-like"/>
    <property type="match status" value="1"/>
</dbReference>
<evidence type="ECO:0000256" key="8">
    <source>
        <dbReference type="ARBA" id="ARBA00022837"/>
    </source>
</evidence>
<dbReference type="PANTHER" id="PTHR45792:SF8">
    <property type="entry name" value="DIACYLGLYCEROL LIPASE-ALPHA"/>
    <property type="match status" value="1"/>
</dbReference>
<feature type="domain" description="Fungal lipase-type" evidence="17">
    <location>
        <begin position="73"/>
        <end position="225"/>
    </location>
</feature>
<feature type="transmembrane region" description="Helical" evidence="16">
    <location>
        <begin position="634"/>
        <end position="652"/>
    </location>
</feature>
<keyword evidence="10 16" id="KW-1133">Transmembrane helix</keyword>
<keyword evidence="5 16" id="KW-0812">Transmembrane</keyword>
<gene>
    <name evidence="18" type="ORF">CCMP2556_LOCUS1449</name>
</gene>
<dbReference type="Gene3D" id="3.40.50.1820">
    <property type="entry name" value="alpha/beta hydrolase"/>
    <property type="match status" value="1"/>
</dbReference>
<feature type="transmembrane region" description="Helical" evidence="16">
    <location>
        <begin position="611"/>
        <end position="627"/>
    </location>
</feature>
<organism evidence="18 19">
    <name type="scientific">Durusdinium trenchii</name>
    <dbReference type="NCBI Taxonomy" id="1381693"/>
    <lineage>
        <taxon>Eukaryota</taxon>
        <taxon>Sar</taxon>
        <taxon>Alveolata</taxon>
        <taxon>Dinophyceae</taxon>
        <taxon>Suessiales</taxon>
        <taxon>Symbiodiniaceae</taxon>
        <taxon>Durusdinium</taxon>
    </lineage>
</organism>
<dbReference type="CDD" id="cd00519">
    <property type="entry name" value="Lipase_3"/>
    <property type="match status" value="1"/>
</dbReference>
<dbReference type="InterPro" id="IPR052214">
    <property type="entry name" value="DAG_Lipase-Related"/>
</dbReference>
<feature type="region of interest" description="Disordered" evidence="15">
    <location>
        <begin position="855"/>
        <end position="882"/>
    </location>
</feature>
<evidence type="ECO:0000256" key="1">
    <source>
        <dbReference type="ARBA" id="ARBA00001913"/>
    </source>
</evidence>
<protein>
    <recommendedName>
        <fullName evidence="14">sn-1-specific diacylglycerol lipase</fullName>
        <ecNumber evidence="14">3.1.1.116</ecNumber>
    </recommendedName>
</protein>
<reference evidence="18 19" key="1">
    <citation type="submission" date="2024-02" db="EMBL/GenBank/DDBJ databases">
        <authorList>
            <person name="Chen Y."/>
            <person name="Shah S."/>
            <person name="Dougan E. K."/>
            <person name="Thang M."/>
            <person name="Chan C."/>
        </authorList>
    </citation>
    <scope>NUCLEOTIDE SEQUENCE [LARGE SCALE GENOMIC DNA]</scope>
</reference>